<sequence>MDDIRILEAKLLQSETENQRLREQLHGLILLVKKAWTGDHSAAIDVALIVGVARPTLEVSSMTDEMVAVPKSPCINNWFRLTVGLINKEYKEKQTTAKAQQMLHFRNREAFIDEQMENSTYNREPKPGEVERRASLLHDLVENENIKRNELKLKLGMLSPETPSLKPKTRVSSAKLARSSKSTNTEKMDECLVFQSRSTGASKERQLPLVTEKRPMSEEKHKIRAKSAGRRRPGSAITASTPGKTERPRSGIKKTNKGRIEDKLNKTESDIALTVQLLQQRLGIDGRGMV</sequence>
<accession>A0A7D9D553</accession>
<organism evidence="2 3">
    <name type="scientific">Paramuricea clavata</name>
    <name type="common">Red gorgonian</name>
    <name type="synonym">Violescent sea-whip</name>
    <dbReference type="NCBI Taxonomy" id="317549"/>
    <lineage>
        <taxon>Eukaryota</taxon>
        <taxon>Metazoa</taxon>
        <taxon>Cnidaria</taxon>
        <taxon>Anthozoa</taxon>
        <taxon>Octocorallia</taxon>
        <taxon>Malacalcyonacea</taxon>
        <taxon>Plexauridae</taxon>
        <taxon>Paramuricea</taxon>
    </lineage>
</organism>
<keyword evidence="3" id="KW-1185">Reference proteome</keyword>
<protein>
    <submittedName>
        <fullName evidence="2">Uncharacterized protein</fullName>
    </submittedName>
</protein>
<dbReference type="EMBL" id="CACRXK020000011">
    <property type="protein sequence ID" value="CAB3976746.1"/>
    <property type="molecule type" value="Genomic_DNA"/>
</dbReference>
<comment type="caution">
    <text evidence="2">The sequence shown here is derived from an EMBL/GenBank/DDBJ whole genome shotgun (WGS) entry which is preliminary data.</text>
</comment>
<reference evidence="2" key="1">
    <citation type="submission" date="2020-04" db="EMBL/GenBank/DDBJ databases">
        <authorList>
            <person name="Alioto T."/>
            <person name="Alioto T."/>
            <person name="Gomez Garrido J."/>
        </authorList>
    </citation>
    <scope>NUCLEOTIDE SEQUENCE</scope>
    <source>
        <strain evidence="2">A484AB</strain>
    </source>
</reference>
<evidence type="ECO:0000256" key="1">
    <source>
        <dbReference type="SAM" id="MobiDB-lite"/>
    </source>
</evidence>
<name>A0A7D9D553_PARCT</name>
<feature type="compositionally biased region" description="Basic residues" evidence="1">
    <location>
        <begin position="222"/>
        <end position="233"/>
    </location>
</feature>
<dbReference type="OrthoDB" id="10015020at2759"/>
<dbReference type="Proteomes" id="UP001152795">
    <property type="component" value="Unassembled WGS sequence"/>
</dbReference>
<dbReference type="AlphaFoldDB" id="A0A7D9D553"/>
<evidence type="ECO:0000313" key="3">
    <source>
        <dbReference type="Proteomes" id="UP001152795"/>
    </source>
</evidence>
<proteinExistence type="predicted"/>
<feature type="region of interest" description="Disordered" evidence="1">
    <location>
        <begin position="214"/>
        <end position="260"/>
    </location>
</feature>
<feature type="region of interest" description="Disordered" evidence="1">
    <location>
        <begin position="159"/>
        <end position="183"/>
    </location>
</feature>
<gene>
    <name evidence="2" type="ORF">PACLA_8A005212</name>
</gene>
<evidence type="ECO:0000313" key="2">
    <source>
        <dbReference type="EMBL" id="CAB3976746.1"/>
    </source>
</evidence>